<dbReference type="EMBL" id="VSRR010010722">
    <property type="protein sequence ID" value="MPC52237.1"/>
    <property type="molecule type" value="Genomic_DNA"/>
</dbReference>
<feature type="compositionally biased region" description="Low complexity" evidence="1">
    <location>
        <begin position="46"/>
        <end position="63"/>
    </location>
</feature>
<name>A0A5B7G3R3_PORTR</name>
<gene>
    <name evidence="2" type="ORF">E2C01_046100</name>
</gene>
<accession>A0A5B7G3R3</accession>
<evidence type="ECO:0000256" key="1">
    <source>
        <dbReference type="SAM" id="MobiDB-lite"/>
    </source>
</evidence>
<keyword evidence="3" id="KW-1185">Reference proteome</keyword>
<evidence type="ECO:0000313" key="3">
    <source>
        <dbReference type="Proteomes" id="UP000324222"/>
    </source>
</evidence>
<sequence>MTVSILHKINFFPIPAYRTKNQEFVEKPTNIPFPTTTRGLKDSAATTTTTTTRTQTDRGTTTD</sequence>
<evidence type="ECO:0000313" key="2">
    <source>
        <dbReference type="EMBL" id="MPC52237.1"/>
    </source>
</evidence>
<proteinExistence type="predicted"/>
<dbReference type="Proteomes" id="UP000324222">
    <property type="component" value="Unassembled WGS sequence"/>
</dbReference>
<feature type="region of interest" description="Disordered" evidence="1">
    <location>
        <begin position="25"/>
        <end position="63"/>
    </location>
</feature>
<organism evidence="2 3">
    <name type="scientific">Portunus trituberculatus</name>
    <name type="common">Swimming crab</name>
    <name type="synonym">Neptunus trituberculatus</name>
    <dbReference type="NCBI Taxonomy" id="210409"/>
    <lineage>
        <taxon>Eukaryota</taxon>
        <taxon>Metazoa</taxon>
        <taxon>Ecdysozoa</taxon>
        <taxon>Arthropoda</taxon>
        <taxon>Crustacea</taxon>
        <taxon>Multicrustacea</taxon>
        <taxon>Malacostraca</taxon>
        <taxon>Eumalacostraca</taxon>
        <taxon>Eucarida</taxon>
        <taxon>Decapoda</taxon>
        <taxon>Pleocyemata</taxon>
        <taxon>Brachyura</taxon>
        <taxon>Eubrachyura</taxon>
        <taxon>Portunoidea</taxon>
        <taxon>Portunidae</taxon>
        <taxon>Portuninae</taxon>
        <taxon>Portunus</taxon>
    </lineage>
</organism>
<protein>
    <submittedName>
        <fullName evidence="2">Uncharacterized protein</fullName>
    </submittedName>
</protein>
<comment type="caution">
    <text evidence="2">The sequence shown here is derived from an EMBL/GenBank/DDBJ whole genome shotgun (WGS) entry which is preliminary data.</text>
</comment>
<dbReference type="AlphaFoldDB" id="A0A5B7G3R3"/>
<reference evidence="2 3" key="1">
    <citation type="submission" date="2019-05" db="EMBL/GenBank/DDBJ databases">
        <title>Another draft genome of Portunus trituberculatus and its Hox gene families provides insights of decapod evolution.</title>
        <authorList>
            <person name="Jeong J.-H."/>
            <person name="Song I."/>
            <person name="Kim S."/>
            <person name="Choi T."/>
            <person name="Kim D."/>
            <person name="Ryu S."/>
            <person name="Kim W."/>
        </authorList>
    </citation>
    <scope>NUCLEOTIDE SEQUENCE [LARGE SCALE GENOMIC DNA]</scope>
    <source>
        <tissue evidence="2">Muscle</tissue>
    </source>
</reference>